<protein>
    <submittedName>
        <fullName evidence="3">MIP-T3 domain-containing protein</fullName>
    </submittedName>
</protein>
<dbReference type="EMBL" id="UZAK01034415">
    <property type="protein sequence ID" value="VDP44597.1"/>
    <property type="molecule type" value="Genomic_DNA"/>
</dbReference>
<proteinExistence type="predicted"/>
<name>A0A183K8V6_9TREM</name>
<keyword evidence="2" id="KW-1185">Reference proteome</keyword>
<accession>A0A183K8V6</accession>
<dbReference type="WBParaSite" id="SCUD_0001143701-mRNA-1">
    <property type="protein sequence ID" value="SCUD_0001143701-mRNA-1"/>
    <property type="gene ID" value="SCUD_0001143701"/>
</dbReference>
<dbReference type="Proteomes" id="UP000279833">
    <property type="component" value="Unassembled WGS sequence"/>
</dbReference>
<evidence type="ECO:0000313" key="2">
    <source>
        <dbReference type="Proteomes" id="UP000279833"/>
    </source>
</evidence>
<organism evidence="3">
    <name type="scientific">Schistosoma curassoni</name>
    <dbReference type="NCBI Taxonomy" id="6186"/>
    <lineage>
        <taxon>Eukaryota</taxon>
        <taxon>Metazoa</taxon>
        <taxon>Spiralia</taxon>
        <taxon>Lophotrochozoa</taxon>
        <taxon>Platyhelminthes</taxon>
        <taxon>Trematoda</taxon>
        <taxon>Digenea</taxon>
        <taxon>Strigeidida</taxon>
        <taxon>Schistosomatoidea</taxon>
        <taxon>Schistosomatidae</taxon>
        <taxon>Schistosoma</taxon>
    </lineage>
</organism>
<reference evidence="3" key="1">
    <citation type="submission" date="2016-06" db="UniProtKB">
        <authorList>
            <consortium name="WormBaseParasite"/>
        </authorList>
    </citation>
    <scope>IDENTIFICATION</scope>
</reference>
<dbReference type="AlphaFoldDB" id="A0A183K8V6"/>
<evidence type="ECO:0000313" key="3">
    <source>
        <dbReference type="WBParaSite" id="SCUD_0001143701-mRNA-1"/>
    </source>
</evidence>
<sequence>MSASLLNTKTPVDRDNGLDRVPTVSKLLTDTVIFPFTVLAEKLLLGRKKRSIRT</sequence>
<reference evidence="1 2" key="2">
    <citation type="submission" date="2018-11" db="EMBL/GenBank/DDBJ databases">
        <authorList>
            <consortium name="Pathogen Informatics"/>
        </authorList>
    </citation>
    <scope>NUCLEOTIDE SEQUENCE [LARGE SCALE GENOMIC DNA]</scope>
    <source>
        <strain evidence="1">Dakar</strain>
        <strain evidence="2">Dakar, Senegal</strain>
    </source>
</reference>
<evidence type="ECO:0000313" key="1">
    <source>
        <dbReference type="EMBL" id="VDP44597.1"/>
    </source>
</evidence>
<gene>
    <name evidence="1" type="ORF">SCUD_LOCUS11437</name>
</gene>